<dbReference type="SMART" id="SM00451">
    <property type="entry name" value="ZnF_U1"/>
    <property type="match status" value="1"/>
</dbReference>
<keyword evidence="7" id="KW-1185">Reference proteome</keyword>
<dbReference type="PANTHER" id="PTHR13173">
    <property type="entry name" value="WW DOMAIN BINDING PROTEIN 4"/>
    <property type="match status" value="1"/>
</dbReference>
<keyword evidence="2" id="KW-0863">Zinc-finger</keyword>
<feature type="region of interest" description="Disordered" evidence="4">
    <location>
        <begin position="27"/>
        <end position="107"/>
    </location>
</feature>
<dbReference type="GO" id="GO:0071011">
    <property type="term" value="C:precatalytic spliceosome"/>
    <property type="evidence" value="ECO:0007669"/>
    <property type="project" value="TreeGrafter"/>
</dbReference>
<keyword evidence="1" id="KW-0479">Metal-binding</keyword>
<dbReference type="OrthoDB" id="191651at2759"/>
<evidence type="ECO:0000259" key="5">
    <source>
        <dbReference type="SMART" id="SM00451"/>
    </source>
</evidence>
<proteinExistence type="predicted"/>
<organism evidence="6 7">
    <name type="scientific">Alectoria fallacina</name>
    <dbReference type="NCBI Taxonomy" id="1903189"/>
    <lineage>
        <taxon>Eukaryota</taxon>
        <taxon>Fungi</taxon>
        <taxon>Dikarya</taxon>
        <taxon>Ascomycota</taxon>
        <taxon>Pezizomycotina</taxon>
        <taxon>Lecanoromycetes</taxon>
        <taxon>OSLEUM clade</taxon>
        <taxon>Lecanoromycetidae</taxon>
        <taxon>Lecanorales</taxon>
        <taxon>Lecanorineae</taxon>
        <taxon>Parmeliaceae</taxon>
        <taxon>Alectoria</taxon>
    </lineage>
</organism>
<evidence type="ECO:0000313" key="7">
    <source>
        <dbReference type="Proteomes" id="UP000664203"/>
    </source>
</evidence>
<dbReference type="EMBL" id="CAJPDR010000214">
    <property type="protein sequence ID" value="CAF9926418.1"/>
    <property type="molecule type" value="Genomic_DNA"/>
</dbReference>
<accession>A0A8H3FKT9</accession>
<dbReference type="GO" id="GO:0003723">
    <property type="term" value="F:RNA binding"/>
    <property type="evidence" value="ECO:0007669"/>
    <property type="project" value="TreeGrafter"/>
</dbReference>
<dbReference type="Proteomes" id="UP000664203">
    <property type="component" value="Unassembled WGS sequence"/>
</dbReference>
<dbReference type="InterPro" id="IPR003604">
    <property type="entry name" value="Matrin/U1-like-C_Znf_C2H2"/>
</dbReference>
<evidence type="ECO:0000313" key="6">
    <source>
        <dbReference type="EMBL" id="CAF9926418.1"/>
    </source>
</evidence>
<feature type="compositionally biased region" description="Basic and acidic residues" evidence="4">
    <location>
        <begin position="43"/>
        <end position="67"/>
    </location>
</feature>
<reference evidence="6" key="1">
    <citation type="submission" date="2021-03" db="EMBL/GenBank/DDBJ databases">
        <authorList>
            <person name="Tagirdzhanova G."/>
        </authorList>
    </citation>
    <scope>NUCLEOTIDE SEQUENCE</scope>
</reference>
<evidence type="ECO:0000256" key="1">
    <source>
        <dbReference type="ARBA" id="ARBA00022723"/>
    </source>
</evidence>
<name>A0A8H3FKT9_9LECA</name>
<dbReference type="GO" id="GO:0000398">
    <property type="term" value="P:mRNA splicing, via spliceosome"/>
    <property type="evidence" value="ECO:0007669"/>
    <property type="project" value="InterPro"/>
</dbReference>
<sequence>MSEYWKSTPKYWCKHCKTFVRDTKLEKTNHEATPKHQGNLKRFLRDLHKGHERDERDKQRAKDEVDRLNGVISGSGSGSGGPPWERKSAIPPLSTSGKQQATPADRKRQLAQLAEMGVAVPEDFRREMAMAGDWQTTSERVVYDNEFLKKEENNEDVKLGGLNVGVRKRKFEGQEEEEEAGETVIRKGWGSTLRTYPGAGGDENDLDSLLKSTKRVISEGEGLQALGSVRSSRPEQADSQATIRESQPALDVPTIKREESAGSGEVLGTIPDQTAAIEAPPVSLKQEENPPAYGVIFKKRKAKPIRQK</sequence>
<keyword evidence="3" id="KW-0862">Zinc</keyword>
<evidence type="ECO:0000256" key="4">
    <source>
        <dbReference type="SAM" id="MobiDB-lite"/>
    </source>
</evidence>
<evidence type="ECO:0000256" key="2">
    <source>
        <dbReference type="ARBA" id="ARBA00022771"/>
    </source>
</evidence>
<dbReference type="InterPro" id="IPR013085">
    <property type="entry name" value="U1-CZ_Znf_C2H2"/>
</dbReference>
<dbReference type="PANTHER" id="PTHR13173:SF10">
    <property type="entry name" value="WW DOMAIN-BINDING PROTEIN 4"/>
    <property type="match status" value="1"/>
</dbReference>
<evidence type="ECO:0000256" key="3">
    <source>
        <dbReference type="ARBA" id="ARBA00022833"/>
    </source>
</evidence>
<feature type="compositionally biased region" description="Polar residues" evidence="4">
    <location>
        <begin position="93"/>
        <end position="102"/>
    </location>
</feature>
<comment type="caution">
    <text evidence="6">The sequence shown here is derived from an EMBL/GenBank/DDBJ whole genome shotgun (WGS) entry which is preliminary data.</text>
</comment>
<gene>
    <name evidence="6" type="ORF">ALECFALPRED_003438</name>
</gene>
<dbReference type="SUPFAM" id="SSF57667">
    <property type="entry name" value="beta-beta-alpha zinc fingers"/>
    <property type="match status" value="1"/>
</dbReference>
<feature type="region of interest" description="Disordered" evidence="4">
    <location>
        <begin position="222"/>
        <end position="291"/>
    </location>
</feature>
<protein>
    <recommendedName>
        <fullName evidence="5">U1-type domain-containing protein</fullName>
    </recommendedName>
</protein>
<dbReference type="Pfam" id="PF06220">
    <property type="entry name" value="zf-U1"/>
    <property type="match status" value="1"/>
</dbReference>
<dbReference type="GO" id="GO:0008270">
    <property type="term" value="F:zinc ion binding"/>
    <property type="evidence" value="ECO:0007669"/>
    <property type="project" value="UniProtKB-KW"/>
</dbReference>
<dbReference type="AlphaFoldDB" id="A0A8H3FKT9"/>
<dbReference type="InterPro" id="IPR036236">
    <property type="entry name" value="Znf_C2H2_sf"/>
</dbReference>
<feature type="domain" description="U1-type" evidence="5">
    <location>
        <begin position="8"/>
        <end position="43"/>
    </location>
</feature>
<dbReference type="InterPro" id="IPR040023">
    <property type="entry name" value="WBP4"/>
</dbReference>